<feature type="compositionally biased region" description="Basic and acidic residues" evidence="1">
    <location>
        <begin position="148"/>
        <end position="159"/>
    </location>
</feature>
<protein>
    <submittedName>
        <fullName evidence="2">Uncharacterized protein</fullName>
    </submittedName>
</protein>
<evidence type="ECO:0000313" key="3">
    <source>
        <dbReference type="Proteomes" id="UP000230233"/>
    </source>
</evidence>
<accession>A0A2G5VMT9</accession>
<reference evidence="3" key="1">
    <citation type="submission" date="2017-10" db="EMBL/GenBank/DDBJ databases">
        <title>Rapid genome shrinkage in a self-fertile nematode reveals novel sperm competition proteins.</title>
        <authorList>
            <person name="Yin D."/>
            <person name="Schwarz E.M."/>
            <person name="Thomas C.G."/>
            <person name="Felde R.L."/>
            <person name="Korf I.F."/>
            <person name="Cutter A.D."/>
            <person name="Schartner C.M."/>
            <person name="Ralston E.J."/>
            <person name="Meyer B.J."/>
            <person name="Haag E.S."/>
        </authorList>
    </citation>
    <scope>NUCLEOTIDE SEQUENCE [LARGE SCALE GENOMIC DNA]</scope>
    <source>
        <strain evidence="3">JU1422</strain>
    </source>
</reference>
<feature type="region of interest" description="Disordered" evidence="1">
    <location>
        <begin position="134"/>
        <end position="195"/>
    </location>
</feature>
<name>A0A2G5VMT9_9PELO</name>
<dbReference type="EMBL" id="PDUG01000001">
    <property type="protein sequence ID" value="PIC52916.1"/>
    <property type="molecule type" value="Genomic_DNA"/>
</dbReference>
<feature type="compositionally biased region" description="Polar residues" evidence="1">
    <location>
        <begin position="135"/>
        <end position="144"/>
    </location>
</feature>
<evidence type="ECO:0000256" key="1">
    <source>
        <dbReference type="SAM" id="MobiDB-lite"/>
    </source>
</evidence>
<organism evidence="2 3">
    <name type="scientific">Caenorhabditis nigoni</name>
    <dbReference type="NCBI Taxonomy" id="1611254"/>
    <lineage>
        <taxon>Eukaryota</taxon>
        <taxon>Metazoa</taxon>
        <taxon>Ecdysozoa</taxon>
        <taxon>Nematoda</taxon>
        <taxon>Chromadorea</taxon>
        <taxon>Rhabditida</taxon>
        <taxon>Rhabditina</taxon>
        <taxon>Rhabditomorpha</taxon>
        <taxon>Rhabditoidea</taxon>
        <taxon>Rhabditidae</taxon>
        <taxon>Peloderinae</taxon>
        <taxon>Caenorhabditis</taxon>
    </lineage>
</organism>
<evidence type="ECO:0000313" key="2">
    <source>
        <dbReference type="EMBL" id="PIC52916.1"/>
    </source>
</evidence>
<dbReference type="Proteomes" id="UP000230233">
    <property type="component" value="Chromosome I"/>
</dbReference>
<comment type="caution">
    <text evidence="2">The sequence shown here is derived from an EMBL/GenBank/DDBJ whole genome shotgun (WGS) entry which is preliminary data.</text>
</comment>
<sequence length="234" mass="26763">MIERIGRITHPHLELGSTRRTMMMQPSDFQRRWSLTDKESCQEEWVPTFSVSTSKEDGAKKLQKCLMTSRDSNSAPPHTRALDYRTPPARTERRSQAVKRRFRHRKLKKISGNLVDEMEGRQKQVRVARRCENAVVSSCESSQPPDRGTSRENKPEHTYRLTHSLLPSPCPPKPSDSKRSHHAGTAVKGCDSQADERNFDGQVSTSLRSCQLLLHSKFNRLHHQSNPKIVSSLQ</sequence>
<dbReference type="AlphaFoldDB" id="A0A2G5VMT9"/>
<proteinExistence type="predicted"/>
<feature type="region of interest" description="Disordered" evidence="1">
    <location>
        <begin position="67"/>
        <end position="101"/>
    </location>
</feature>
<keyword evidence="3" id="KW-1185">Reference proteome</keyword>
<gene>
    <name evidence="2" type="primary">Cnig_chr_I.g2830</name>
    <name evidence="2" type="ORF">B9Z55_002830</name>
</gene>